<gene>
    <name evidence="1" type="ORF">ZYGR_0I02360</name>
</gene>
<evidence type="ECO:0000313" key="1">
    <source>
        <dbReference type="EMBL" id="GAV47940.1"/>
    </source>
</evidence>
<accession>A0A1Q2ZWQ9</accession>
<protein>
    <submittedName>
        <fullName evidence="1">Uncharacterized protein</fullName>
    </submittedName>
</protein>
<evidence type="ECO:0000313" key="2">
    <source>
        <dbReference type="Proteomes" id="UP000187013"/>
    </source>
</evidence>
<comment type="caution">
    <text evidence="1">The sequence shown here is derived from an EMBL/GenBank/DDBJ whole genome shotgun (WGS) entry which is preliminary data.</text>
</comment>
<proteinExistence type="predicted"/>
<dbReference type="OrthoDB" id="4061228at2759"/>
<dbReference type="eggNOG" id="ENOG502S9PE">
    <property type="taxonomic scope" value="Eukaryota"/>
</dbReference>
<dbReference type="EMBL" id="BDGX01000009">
    <property type="protein sequence ID" value="GAV47940.1"/>
    <property type="molecule type" value="Genomic_DNA"/>
</dbReference>
<sequence length="270" mass="31336">MNDANIFTLWSEQGFTLYLLQEDSGGYRFEFTRLINEQGSTVVIAAWSQENLKNPENISVFVTNDHDQGLSIDVIWNSDHFVCRDAVNSNEGLQSSTVVLQVEFVISIVYVIWSFGFLLVGEEVLDNLHIFNTTSLKCLGYITLQQNSKDSLWFDRHTTTLWCLVRKYDDLTKSRTIHLNCYRLPEFQLFSSSPMPRGFSNYHFVRLKENQAEKMQIAPSPFTTTILCLNELAPNYQLLHFVGPKKPYYKQEFRNHSSLLRQIVQLPRNS</sequence>
<dbReference type="AlphaFoldDB" id="A0A1Q2ZWQ9"/>
<organism evidence="1 2">
    <name type="scientific">Zygosaccharomyces rouxii</name>
    <dbReference type="NCBI Taxonomy" id="4956"/>
    <lineage>
        <taxon>Eukaryota</taxon>
        <taxon>Fungi</taxon>
        <taxon>Dikarya</taxon>
        <taxon>Ascomycota</taxon>
        <taxon>Saccharomycotina</taxon>
        <taxon>Saccharomycetes</taxon>
        <taxon>Saccharomycetales</taxon>
        <taxon>Saccharomycetaceae</taxon>
        <taxon>Zygosaccharomyces</taxon>
    </lineage>
</organism>
<name>A0A1Q2ZWQ9_ZYGRO</name>
<reference evidence="1 2" key="1">
    <citation type="submission" date="2016-08" db="EMBL/GenBank/DDBJ databases">
        <title>Draft genome sequence of allopolyploid Zygosaccharomyces rouxii.</title>
        <authorList>
            <person name="Watanabe J."/>
            <person name="Uehara K."/>
            <person name="Mogi Y."/>
            <person name="Tsukioka Y."/>
        </authorList>
    </citation>
    <scope>NUCLEOTIDE SEQUENCE [LARGE SCALE GENOMIC DNA]</scope>
    <source>
        <strain evidence="1 2">NBRC 110957</strain>
    </source>
</reference>
<dbReference type="Proteomes" id="UP000187013">
    <property type="component" value="Unassembled WGS sequence"/>
</dbReference>